<evidence type="ECO:0000256" key="1">
    <source>
        <dbReference type="ARBA" id="ARBA00001974"/>
    </source>
</evidence>
<dbReference type="PANTHER" id="PTHR43004:SF19">
    <property type="entry name" value="BINDING MONOOXYGENASE, PUTATIVE (JCVI)-RELATED"/>
    <property type="match status" value="1"/>
</dbReference>
<dbReference type="Proteomes" id="UP000653231">
    <property type="component" value="Unassembled WGS sequence"/>
</dbReference>
<name>A0ABR8KZY8_9ACTN</name>
<comment type="caution">
    <text evidence="6">The sequence shown here is derived from an EMBL/GenBank/DDBJ whole genome shotgun (WGS) entry which is preliminary data.</text>
</comment>
<dbReference type="Gene3D" id="3.50.50.60">
    <property type="entry name" value="FAD/NAD(P)-binding domain"/>
    <property type="match status" value="1"/>
</dbReference>
<dbReference type="PANTHER" id="PTHR43004">
    <property type="entry name" value="TRK SYSTEM POTASSIUM UPTAKE PROTEIN"/>
    <property type="match status" value="1"/>
</dbReference>
<feature type="domain" description="FAD-binding" evidence="5">
    <location>
        <begin position="50"/>
        <end position="145"/>
    </location>
</feature>
<accession>A0ABR8KZY8</accession>
<feature type="compositionally biased region" description="Basic residues" evidence="4">
    <location>
        <begin position="209"/>
        <end position="245"/>
    </location>
</feature>
<keyword evidence="3" id="KW-0274">FAD</keyword>
<gene>
    <name evidence="6" type="ORF">IEQ31_00940</name>
</gene>
<comment type="cofactor">
    <cofactor evidence="1">
        <name>FAD</name>
        <dbReference type="ChEBI" id="CHEBI:57692"/>
    </cofactor>
</comment>
<dbReference type="InterPro" id="IPR050641">
    <property type="entry name" value="RIFMO-like"/>
</dbReference>
<dbReference type="RefSeq" id="WP_191049969.1">
    <property type="nucleotide sequence ID" value="NZ_JACXRZ010000002.1"/>
</dbReference>
<dbReference type="InterPro" id="IPR036188">
    <property type="entry name" value="FAD/NAD-bd_sf"/>
</dbReference>
<protein>
    <submittedName>
        <fullName evidence="6">FAD-dependent monooxygenase</fullName>
    </submittedName>
</protein>
<evidence type="ECO:0000313" key="7">
    <source>
        <dbReference type="Proteomes" id="UP000653231"/>
    </source>
</evidence>
<keyword evidence="7" id="KW-1185">Reference proteome</keyword>
<evidence type="ECO:0000313" key="6">
    <source>
        <dbReference type="EMBL" id="MBD3141763.1"/>
    </source>
</evidence>
<reference evidence="6 7" key="1">
    <citation type="submission" date="2020-09" db="EMBL/GenBank/DDBJ databases">
        <title>Actinomycete isolated from the Camponotus japonicus Mayr.</title>
        <authorList>
            <person name="Gong X."/>
        </authorList>
    </citation>
    <scope>NUCLEOTIDE SEQUENCE [LARGE SCALE GENOMIC DNA]</scope>
    <source>
        <strain evidence="6 7">2C-HV3</strain>
    </source>
</reference>
<dbReference type="SUPFAM" id="SSF51905">
    <property type="entry name" value="FAD/NAD(P)-binding domain"/>
    <property type="match status" value="1"/>
</dbReference>
<keyword evidence="6" id="KW-0503">Monooxygenase</keyword>
<evidence type="ECO:0000256" key="3">
    <source>
        <dbReference type="ARBA" id="ARBA00022827"/>
    </source>
</evidence>
<keyword evidence="2" id="KW-0285">Flavoprotein</keyword>
<dbReference type="Pfam" id="PF01494">
    <property type="entry name" value="FAD_binding_3"/>
    <property type="match status" value="1"/>
</dbReference>
<dbReference type="Gene3D" id="3.30.70.2450">
    <property type="match status" value="1"/>
</dbReference>
<keyword evidence="6" id="KW-0560">Oxidoreductase</keyword>
<organism evidence="6 7">
    <name type="scientific">Microbispora bryophytorum subsp. camponoti</name>
    <dbReference type="NCBI Taxonomy" id="1677852"/>
    <lineage>
        <taxon>Bacteria</taxon>
        <taxon>Bacillati</taxon>
        <taxon>Actinomycetota</taxon>
        <taxon>Actinomycetes</taxon>
        <taxon>Streptosporangiales</taxon>
        <taxon>Streptosporangiaceae</taxon>
        <taxon>Microbispora</taxon>
    </lineage>
</organism>
<evidence type="ECO:0000259" key="5">
    <source>
        <dbReference type="Pfam" id="PF01494"/>
    </source>
</evidence>
<sequence>MRRLAAIAFPGTDPELTGRQAMVEMTEPDLLPLSGWVRTGRGSYAHGPVPGRLHIVEYGPPPADRNAPVTTEEIAGCLRRVAGIDPGVVSVSAGTRYTDATRQAATYGAGRVLLAGDAAHIHSPAGGQGLNLGVGDAMNLDTALGRPDARTAALRAVVADLLDTVPGATYVLKQISGAGRLRDRVAPDLVLDDGSLLAGHCRTARFPARHARPAARRARRRLRRPSHRAPRPGHARPAGRVRRLGGRAARGPVHAVARAQGAGRLMGPCRAPGRG</sequence>
<proteinExistence type="predicted"/>
<dbReference type="InterPro" id="IPR002938">
    <property type="entry name" value="FAD-bd"/>
</dbReference>
<feature type="region of interest" description="Disordered" evidence="4">
    <location>
        <begin position="209"/>
        <end position="253"/>
    </location>
</feature>
<evidence type="ECO:0000256" key="4">
    <source>
        <dbReference type="SAM" id="MobiDB-lite"/>
    </source>
</evidence>
<dbReference type="GO" id="GO:0004497">
    <property type="term" value="F:monooxygenase activity"/>
    <property type="evidence" value="ECO:0007669"/>
    <property type="project" value="UniProtKB-KW"/>
</dbReference>
<dbReference type="EMBL" id="JACXRZ010000002">
    <property type="protein sequence ID" value="MBD3141763.1"/>
    <property type="molecule type" value="Genomic_DNA"/>
</dbReference>
<dbReference type="PRINTS" id="PR00420">
    <property type="entry name" value="RNGMNOXGNASE"/>
</dbReference>
<evidence type="ECO:0000256" key="2">
    <source>
        <dbReference type="ARBA" id="ARBA00022630"/>
    </source>
</evidence>